<proteinExistence type="predicted"/>
<name>A0ABV4NQ61_9GAMM</name>
<dbReference type="Proteomes" id="UP001569414">
    <property type="component" value="Unassembled WGS sequence"/>
</dbReference>
<keyword evidence="3" id="KW-1185">Reference proteome</keyword>
<comment type="caution">
    <text evidence="2">The sequence shown here is derived from an EMBL/GenBank/DDBJ whole genome shotgun (WGS) entry which is preliminary data.</text>
</comment>
<keyword evidence="1" id="KW-0732">Signal</keyword>
<evidence type="ECO:0000313" key="3">
    <source>
        <dbReference type="Proteomes" id="UP001569414"/>
    </source>
</evidence>
<evidence type="ECO:0008006" key="4">
    <source>
        <dbReference type="Google" id="ProtNLM"/>
    </source>
</evidence>
<reference evidence="2 3" key="1">
    <citation type="submission" date="2024-08" db="EMBL/GenBank/DDBJ databases">
        <authorList>
            <person name="Ishaq N."/>
        </authorList>
    </citation>
    <scope>NUCLEOTIDE SEQUENCE [LARGE SCALE GENOMIC DNA]</scope>
    <source>
        <strain evidence="2 3">JCM 30400</strain>
    </source>
</reference>
<feature type="chain" id="PRO_5046948022" description="Lipocalin-like domain-containing protein" evidence="1">
    <location>
        <begin position="29"/>
        <end position="201"/>
    </location>
</feature>
<evidence type="ECO:0000256" key="1">
    <source>
        <dbReference type="SAM" id="SignalP"/>
    </source>
</evidence>
<evidence type="ECO:0000313" key="2">
    <source>
        <dbReference type="EMBL" id="MFA0791702.1"/>
    </source>
</evidence>
<accession>A0ABV4NQ61</accession>
<gene>
    <name evidence="2" type="ORF">ACCI51_14190</name>
</gene>
<protein>
    <recommendedName>
        <fullName evidence="4">Lipocalin-like domain-containing protein</fullName>
    </recommendedName>
</protein>
<dbReference type="EMBL" id="JBGMEL010000014">
    <property type="protein sequence ID" value="MFA0791702.1"/>
    <property type="molecule type" value="Genomic_DNA"/>
</dbReference>
<feature type="signal peptide" evidence="1">
    <location>
        <begin position="1"/>
        <end position="28"/>
    </location>
</feature>
<sequence length="201" mass="22312">MKIKQAHLSILLLGAVVLLVSYPNSIQANPDTKNRLDGVWCAIADESFMLYEHSTNALTLKKNQYCRTFKVFKVTKSGGGGRFMDTIKKPADIKHQLSAVEESKDGMTTGQDIGIFAFSKMGETTHIVTVDVSDESSGSFILDSKGIMHGFVEEVTSEPHNHEAHVGVVLFKKSPKPMPSQFNQEWEAIFNKTHKQQGQNN</sequence>
<dbReference type="RefSeq" id="WP_371844209.1">
    <property type="nucleotide sequence ID" value="NZ_JBGMEL010000014.1"/>
</dbReference>
<organism evidence="2 3">
    <name type="scientific">Microbulbifer echini</name>
    <dbReference type="NCBI Taxonomy" id="1529067"/>
    <lineage>
        <taxon>Bacteria</taxon>
        <taxon>Pseudomonadati</taxon>
        <taxon>Pseudomonadota</taxon>
        <taxon>Gammaproteobacteria</taxon>
        <taxon>Cellvibrionales</taxon>
        <taxon>Microbulbiferaceae</taxon>
        <taxon>Microbulbifer</taxon>
    </lineage>
</organism>